<dbReference type="EMBL" id="CP070608">
    <property type="protein sequence ID" value="QSE96034.1"/>
    <property type="molecule type" value="Genomic_DNA"/>
</dbReference>
<accession>A0A974WED0</accession>
<organism evidence="1 2">
    <name type="scientific">Fulvivirga lutea</name>
    <dbReference type="NCBI Taxonomy" id="2810512"/>
    <lineage>
        <taxon>Bacteria</taxon>
        <taxon>Pseudomonadati</taxon>
        <taxon>Bacteroidota</taxon>
        <taxon>Cytophagia</taxon>
        <taxon>Cytophagales</taxon>
        <taxon>Fulvivirgaceae</taxon>
        <taxon>Fulvivirga</taxon>
    </lineage>
</organism>
<protein>
    <submittedName>
        <fullName evidence="1">Uncharacterized protein</fullName>
    </submittedName>
</protein>
<dbReference type="Proteomes" id="UP000662783">
    <property type="component" value="Chromosome"/>
</dbReference>
<proteinExistence type="predicted"/>
<evidence type="ECO:0000313" key="1">
    <source>
        <dbReference type="EMBL" id="QSE96034.1"/>
    </source>
</evidence>
<name>A0A974WED0_9BACT</name>
<gene>
    <name evidence="1" type="ORF">JR347_10440</name>
</gene>
<dbReference type="RefSeq" id="WP_205720547.1">
    <property type="nucleotide sequence ID" value="NZ_CP070608.1"/>
</dbReference>
<evidence type="ECO:0000313" key="2">
    <source>
        <dbReference type="Proteomes" id="UP000662783"/>
    </source>
</evidence>
<dbReference type="KEGG" id="fuv:JR347_10440"/>
<keyword evidence="2" id="KW-1185">Reference proteome</keyword>
<dbReference type="AlphaFoldDB" id="A0A974WED0"/>
<sequence>MKTTNYNPSNLEVQFARAIEDLQEQIEKHLPDNDIISIENRISEDNPLVKFYLLDKDGDPHEMVIKIIQTPDKF</sequence>
<reference evidence="1" key="1">
    <citation type="submission" date="2021-02" db="EMBL/GenBank/DDBJ databases">
        <title>Fulvivirga sp. S481 isolated from sea water.</title>
        <authorList>
            <person name="Bae S.S."/>
            <person name="Baek K."/>
        </authorList>
    </citation>
    <scope>NUCLEOTIDE SEQUENCE</scope>
    <source>
        <strain evidence="1">S481</strain>
    </source>
</reference>